<dbReference type="InterPro" id="IPR045676">
    <property type="entry name" value="DUF6194"/>
</dbReference>
<name>A0ABU0P7N7_9MICO</name>
<proteinExistence type="predicted"/>
<gene>
    <name evidence="2" type="ORF">QFZ46_001498</name>
</gene>
<dbReference type="Proteomes" id="UP001239085">
    <property type="component" value="Unassembled WGS sequence"/>
</dbReference>
<organism evidence="2 3">
    <name type="scientific">Microbacterium murale</name>
    <dbReference type="NCBI Taxonomy" id="1081040"/>
    <lineage>
        <taxon>Bacteria</taxon>
        <taxon>Bacillati</taxon>
        <taxon>Actinomycetota</taxon>
        <taxon>Actinomycetes</taxon>
        <taxon>Micrococcales</taxon>
        <taxon>Microbacteriaceae</taxon>
        <taxon>Microbacterium</taxon>
    </lineage>
</organism>
<protein>
    <recommendedName>
        <fullName evidence="1">DUF6194 domain-containing protein</fullName>
    </recommendedName>
</protein>
<dbReference type="EMBL" id="JAUSXK010000001">
    <property type="protein sequence ID" value="MDQ0643338.1"/>
    <property type="molecule type" value="Genomic_DNA"/>
</dbReference>
<dbReference type="Pfam" id="PF19694">
    <property type="entry name" value="DUF6194"/>
    <property type="match status" value="1"/>
</dbReference>
<reference evidence="2 3" key="1">
    <citation type="submission" date="2023-07" db="EMBL/GenBank/DDBJ databases">
        <title>Comparative genomics of wheat-associated soil bacteria to identify genetic determinants of phenazine resistance.</title>
        <authorList>
            <person name="Mouncey N."/>
        </authorList>
    </citation>
    <scope>NUCLEOTIDE SEQUENCE [LARGE SCALE GENOMIC DNA]</scope>
    <source>
        <strain evidence="2 3">W2I7</strain>
    </source>
</reference>
<dbReference type="RefSeq" id="WP_307360003.1">
    <property type="nucleotide sequence ID" value="NZ_JAUSXK010000001.1"/>
</dbReference>
<feature type="domain" description="DUF6194" evidence="1">
    <location>
        <begin position="1"/>
        <end position="145"/>
    </location>
</feature>
<accession>A0ABU0P7N7</accession>
<evidence type="ECO:0000313" key="2">
    <source>
        <dbReference type="EMBL" id="MDQ0643338.1"/>
    </source>
</evidence>
<evidence type="ECO:0000313" key="3">
    <source>
        <dbReference type="Proteomes" id="UP001239085"/>
    </source>
</evidence>
<sequence>MSMQQILDTVKTFDHVLVLSPEHGSTFPEISWGDHYFYFSPDGEIPQRTQPFATVVTKDYPDDTASRLGVDGRWRVNIHVGRDRAVTLTGTGPWAHTITDVIVPHPLYGMAGWVSVVNPAELTSASVLDLLRGAFDDQRRRLERQH</sequence>
<evidence type="ECO:0000259" key="1">
    <source>
        <dbReference type="Pfam" id="PF19694"/>
    </source>
</evidence>
<keyword evidence="3" id="KW-1185">Reference proteome</keyword>
<comment type="caution">
    <text evidence="2">The sequence shown here is derived from an EMBL/GenBank/DDBJ whole genome shotgun (WGS) entry which is preliminary data.</text>
</comment>